<protein>
    <submittedName>
        <fullName evidence="1">Uncharacterized protein</fullName>
    </submittedName>
</protein>
<gene>
    <name evidence="1" type="ORF">I79_008742</name>
</gene>
<accession>G3HDX4</accession>
<proteinExistence type="predicted"/>
<dbReference type="EMBL" id="JH000303">
    <property type="protein sequence ID" value="EGW03055.1"/>
    <property type="molecule type" value="Genomic_DNA"/>
</dbReference>
<sequence>MFMHQKFRLCKDLFLPLVLQGQVFPNTSRTSCTKKEVGASCCGKWSRSTLMLSPFLNSATQ</sequence>
<reference evidence="2" key="1">
    <citation type="journal article" date="2011" name="Nat. Biotechnol.">
        <title>The genomic sequence of the Chinese hamster ovary (CHO)-K1 cell line.</title>
        <authorList>
            <person name="Xu X."/>
            <person name="Nagarajan H."/>
            <person name="Lewis N.E."/>
            <person name="Pan S."/>
            <person name="Cai Z."/>
            <person name="Liu X."/>
            <person name="Chen W."/>
            <person name="Xie M."/>
            <person name="Wang W."/>
            <person name="Hammond S."/>
            <person name="Andersen M.R."/>
            <person name="Neff N."/>
            <person name="Passarelli B."/>
            <person name="Koh W."/>
            <person name="Fan H.C."/>
            <person name="Wang J."/>
            <person name="Gui Y."/>
            <person name="Lee K.H."/>
            <person name="Betenbaugh M.J."/>
            <person name="Quake S.R."/>
            <person name="Famili I."/>
            <person name="Palsson B.O."/>
            <person name="Wang J."/>
        </authorList>
    </citation>
    <scope>NUCLEOTIDE SEQUENCE [LARGE SCALE GENOMIC DNA]</scope>
    <source>
        <strain evidence="2">CHO K1 cell line</strain>
    </source>
</reference>
<organism evidence="1 2">
    <name type="scientific">Cricetulus griseus</name>
    <name type="common">Chinese hamster</name>
    <name type="synonym">Cricetulus barabensis griseus</name>
    <dbReference type="NCBI Taxonomy" id="10029"/>
    <lineage>
        <taxon>Eukaryota</taxon>
        <taxon>Metazoa</taxon>
        <taxon>Chordata</taxon>
        <taxon>Craniata</taxon>
        <taxon>Vertebrata</taxon>
        <taxon>Euteleostomi</taxon>
        <taxon>Mammalia</taxon>
        <taxon>Eutheria</taxon>
        <taxon>Euarchontoglires</taxon>
        <taxon>Glires</taxon>
        <taxon>Rodentia</taxon>
        <taxon>Myomorpha</taxon>
        <taxon>Muroidea</taxon>
        <taxon>Cricetidae</taxon>
        <taxon>Cricetinae</taxon>
        <taxon>Cricetulus</taxon>
    </lineage>
</organism>
<evidence type="ECO:0000313" key="2">
    <source>
        <dbReference type="Proteomes" id="UP000001075"/>
    </source>
</evidence>
<evidence type="ECO:0000313" key="1">
    <source>
        <dbReference type="EMBL" id="EGW03055.1"/>
    </source>
</evidence>
<dbReference type="Proteomes" id="UP000001075">
    <property type="component" value="Unassembled WGS sequence"/>
</dbReference>
<dbReference type="InParanoid" id="G3HDX4"/>
<dbReference type="AlphaFoldDB" id="G3HDX4"/>
<name>G3HDX4_CRIGR</name>